<protein>
    <submittedName>
        <fullName evidence="2">Uncharacterized protein</fullName>
    </submittedName>
</protein>
<sequence length="218" mass="23309">MQHSMWISNARWTSSDENKENKENVCPDDAKTQPKDTPIATTMQVKQPTKASNPLSADHILVTTKSTITLRKQVARPFIGDNLVDALSNAESNCESTSNRLPSNKAPCTAAINGVNYTLSNRIDNWLSMSDTLPSIKTTYGSDKPAVGELASGDFVDAPSNEVSYCETTGNITTCGSEEQAFSDAASDDIVDLPSTEVSDSDCTCDSLVTGKSANVSD</sequence>
<feature type="compositionally biased region" description="Polar residues" evidence="1">
    <location>
        <begin position="1"/>
        <end position="13"/>
    </location>
</feature>
<feature type="compositionally biased region" description="Basic and acidic residues" evidence="1">
    <location>
        <begin position="14"/>
        <end position="34"/>
    </location>
</feature>
<proteinExistence type="predicted"/>
<feature type="region of interest" description="Disordered" evidence="1">
    <location>
        <begin position="1"/>
        <end position="39"/>
    </location>
</feature>
<dbReference type="WBParaSite" id="MCU_003134-RA">
    <property type="protein sequence ID" value="MCU_003134-RA"/>
    <property type="gene ID" value="MCU_003134"/>
</dbReference>
<organism evidence="2">
    <name type="scientific">Mesocestoides corti</name>
    <name type="common">Flatworm</name>
    <dbReference type="NCBI Taxonomy" id="53468"/>
    <lineage>
        <taxon>Eukaryota</taxon>
        <taxon>Metazoa</taxon>
        <taxon>Spiralia</taxon>
        <taxon>Lophotrochozoa</taxon>
        <taxon>Platyhelminthes</taxon>
        <taxon>Cestoda</taxon>
        <taxon>Eucestoda</taxon>
        <taxon>Cyclophyllidea</taxon>
        <taxon>Mesocestoididae</taxon>
        <taxon>Mesocestoides</taxon>
    </lineage>
</organism>
<reference evidence="2" key="1">
    <citation type="submission" date="2019-11" db="UniProtKB">
        <authorList>
            <consortium name="WormBaseParasite"/>
        </authorList>
    </citation>
    <scope>IDENTIFICATION</scope>
</reference>
<evidence type="ECO:0000313" key="2">
    <source>
        <dbReference type="WBParaSite" id="MCU_003134-RA"/>
    </source>
</evidence>
<name>A0A5K3EW61_MESCO</name>
<evidence type="ECO:0000256" key="1">
    <source>
        <dbReference type="SAM" id="MobiDB-lite"/>
    </source>
</evidence>
<accession>A0A5K3EW61</accession>
<dbReference type="AlphaFoldDB" id="A0A5K3EW61"/>